<keyword evidence="3" id="KW-1185">Reference proteome</keyword>
<dbReference type="RefSeq" id="WP_130539263.1">
    <property type="nucleotide sequence ID" value="NZ_CP042431.1"/>
</dbReference>
<evidence type="ECO:0000313" key="2">
    <source>
        <dbReference type="EMBL" id="RZS74835.1"/>
    </source>
</evidence>
<dbReference type="InterPro" id="IPR032710">
    <property type="entry name" value="NTF2-like_dom_sf"/>
</dbReference>
<name>A0A4Q7N354_9BACT</name>
<dbReference type="SUPFAM" id="SSF54427">
    <property type="entry name" value="NTF2-like"/>
    <property type="match status" value="1"/>
</dbReference>
<reference evidence="2 3" key="1">
    <citation type="submission" date="2019-02" db="EMBL/GenBank/DDBJ databases">
        <title>Genomic Encyclopedia of Type Strains, Phase IV (KMG-IV): sequencing the most valuable type-strain genomes for metagenomic binning, comparative biology and taxonomic classification.</title>
        <authorList>
            <person name="Goeker M."/>
        </authorList>
    </citation>
    <scope>NUCLEOTIDE SEQUENCE [LARGE SCALE GENOMIC DNA]</scope>
    <source>
        <strain evidence="2 3">DSM 18116</strain>
    </source>
</reference>
<sequence length="158" mass="18483">MQRYEQLIKKFYTCFQQRDFACMNSAYHPDATFYDPVFGNLNADQVKAMWEMLTGRAEDLRVTVSDIQVDAAEKYGSCRWEAEYTFSATGRKVINHVKAHFKFQDGLIIEHMDDFDLWKWSKQALGFSGLLLGWSGFVQTPIRKKAKQGLRKFMESKR</sequence>
<dbReference type="Proteomes" id="UP000293874">
    <property type="component" value="Unassembled WGS sequence"/>
</dbReference>
<proteinExistence type="predicted"/>
<comment type="caution">
    <text evidence="2">The sequence shown here is derived from an EMBL/GenBank/DDBJ whole genome shotgun (WGS) entry which is preliminary data.</text>
</comment>
<dbReference type="InterPro" id="IPR037401">
    <property type="entry name" value="SnoaL-like"/>
</dbReference>
<dbReference type="AlphaFoldDB" id="A0A4Q7N354"/>
<dbReference type="OrthoDB" id="391735at2"/>
<evidence type="ECO:0000259" key="1">
    <source>
        <dbReference type="Pfam" id="PF12680"/>
    </source>
</evidence>
<gene>
    <name evidence="2" type="ORF">EV199_0686</name>
</gene>
<dbReference type="Pfam" id="PF12680">
    <property type="entry name" value="SnoaL_2"/>
    <property type="match status" value="1"/>
</dbReference>
<accession>A0A4Q7N354</accession>
<feature type="domain" description="SnoaL-like" evidence="1">
    <location>
        <begin position="9"/>
        <end position="111"/>
    </location>
</feature>
<dbReference type="EMBL" id="SGXA01000001">
    <property type="protein sequence ID" value="RZS74835.1"/>
    <property type="molecule type" value="Genomic_DNA"/>
</dbReference>
<evidence type="ECO:0000313" key="3">
    <source>
        <dbReference type="Proteomes" id="UP000293874"/>
    </source>
</evidence>
<dbReference type="Gene3D" id="3.10.450.50">
    <property type="match status" value="1"/>
</dbReference>
<protein>
    <submittedName>
        <fullName evidence="2">SnoaL-like protein</fullName>
    </submittedName>
</protein>
<organism evidence="2 3">
    <name type="scientific">Pseudobacter ginsenosidimutans</name>
    <dbReference type="NCBI Taxonomy" id="661488"/>
    <lineage>
        <taxon>Bacteria</taxon>
        <taxon>Pseudomonadati</taxon>
        <taxon>Bacteroidota</taxon>
        <taxon>Chitinophagia</taxon>
        <taxon>Chitinophagales</taxon>
        <taxon>Chitinophagaceae</taxon>
        <taxon>Pseudobacter</taxon>
    </lineage>
</organism>